<evidence type="ECO:0000313" key="3">
    <source>
        <dbReference type="Proteomes" id="UP000184016"/>
    </source>
</evidence>
<dbReference type="STRING" id="1830138.SAMN05443507_104128"/>
<proteinExistence type="predicted"/>
<dbReference type="InterPro" id="IPR011990">
    <property type="entry name" value="TPR-like_helical_dom_sf"/>
</dbReference>
<dbReference type="PROSITE" id="PS50005">
    <property type="entry name" value="TPR"/>
    <property type="match status" value="1"/>
</dbReference>
<dbReference type="OrthoDB" id="2377103at2"/>
<name>A0A1M6MPB1_9BACL</name>
<keyword evidence="3" id="KW-1185">Reference proteome</keyword>
<dbReference type="EMBL" id="FRAF01000004">
    <property type="protein sequence ID" value="SHJ85123.1"/>
    <property type="molecule type" value="Genomic_DNA"/>
</dbReference>
<protein>
    <submittedName>
        <fullName evidence="2">Uncharacterized protein</fullName>
    </submittedName>
</protein>
<dbReference type="AlphaFoldDB" id="A0A1M6MPB1"/>
<evidence type="ECO:0000256" key="1">
    <source>
        <dbReference type="PROSITE-ProRule" id="PRU00339"/>
    </source>
</evidence>
<dbReference type="InterPro" id="IPR019734">
    <property type="entry name" value="TPR_rpt"/>
</dbReference>
<dbReference type="Gene3D" id="1.25.40.10">
    <property type="entry name" value="Tetratricopeptide repeat domain"/>
    <property type="match status" value="1"/>
</dbReference>
<gene>
    <name evidence="2" type="ORF">SAMN05443507_104128</name>
</gene>
<feature type="repeat" description="TPR" evidence="1">
    <location>
        <begin position="3"/>
        <end position="36"/>
    </location>
</feature>
<evidence type="ECO:0000313" key="2">
    <source>
        <dbReference type="EMBL" id="SHJ85123.1"/>
    </source>
</evidence>
<dbReference type="RefSeq" id="WP_072873201.1">
    <property type="nucleotide sequence ID" value="NZ_FRAF01000004.1"/>
</dbReference>
<dbReference type="Proteomes" id="UP000184016">
    <property type="component" value="Unassembled WGS sequence"/>
</dbReference>
<sequence length="133" mass="15413">MNGEDYLQEGYAYLYEQNFYRAEQSFLQAILCDPSNPEYYFHASVTMHRNQAYQKALQLAQISVELAPDCELYAQNLQEIVASILVQNAYRALSNGNKLQAAKDFAEACLRDPFNVEAFHGYEYLQHLLRRES</sequence>
<accession>A0A1M6MPB1</accession>
<organism evidence="2 3">
    <name type="scientific">Alicyclobacillus tolerans</name>
    <dbReference type="NCBI Taxonomy" id="90970"/>
    <lineage>
        <taxon>Bacteria</taxon>
        <taxon>Bacillati</taxon>
        <taxon>Bacillota</taxon>
        <taxon>Bacilli</taxon>
        <taxon>Bacillales</taxon>
        <taxon>Alicyclobacillaceae</taxon>
        <taxon>Alicyclobacillus</taxon>
    </lineage>
</organism>
<keyword evidence="1" id="KW-0802">TPR repeat</keyword>
<dbReference type="SUPFAM" id="SSF48452">
    <property type="entry name" value="TPR-like"/>
    <property type="match status" value="1"/>
</dbReference>
<reference evidence="3" key="1">
    <citation type="submission" date="2016-11" db="EMBL/GenBank/DDBJ databases">
        <authorList>
            <person name="Varghese N."/>
            <person name="Submissions S."/>
        </authorList>
    </citation>
    <scope>NUCLEOTIDE SEQUENCE [LARGE SCALE GENOMIC DNA]</scope>
    <source>
        <strain evidence="3">USBA-503</strain>
    </source>
</reference>